<evidence type="ECO:0000259" key="11">
    <source>
        <dbReference type="PROSITE" id="PS50885"/>
    </source>
</evidence>
<evidence type="ECO:0000259" key="10">
    <source>
        <dbReference type="PROSITE" id="PS50109"/>
    </source>
</evidence>
<feature type="transmembrane region" description="Helical" evidence="9">
    <location>
        <begin position="192"/>
        <end position="211"/>
    </location>
</feature>
<dbReference type="SUPFAM" id="SSF55874">
    <property type="entry name" value="ATPase domain of HSP90 chaperone/DNA topoisomerase II/histidine kinase"/>
    <property type="match status" value="1"/>
</dbReference>
<dbReference type="Gene3D" id="1.10.287.130">
    <property type="match status" value="1"/>
</dbReference>
<dbReference type="SMART" id="SM00388">
    <property type="entry name" value="HisKA"/>
    <property type="match status" value="1"/>
</dbReference>
<dbReference type="InterPro" id="IPR005467">
    <property type="entry name" value="His_kinase_dom"/>
</dbReference>
<keyword evidence="9" id="KW-0472">Membrane</keyword>
<keyword evidence="13" id="KW-1185">Reference proteome</keyword>
<keyword evidence="6" id="KW-0418">Kinase</keyword>
<keyword evidence="7" id="KW-0902">Two-component regulatory system</keyword>
<dbReference type="PANTHER" id="PTHR43547:SF2">
    <property type="entry name" value="HYBRID SIGNAL TRANSDUCTION HISTIDINE KINASE C"/>
    <property type="match status" value="1"/>
</dbReference>
<dbReference type="PROSITE" id="PS50109">
    <property type="entry name" value="HIS_KIN"/>
    <property type="match status" value="1"/>
</dbReference>
<comment type="subcellular location">
    <subcellularLocation>
        <location evidence="2">Membrane</location>
    </subcellularLocation>
</comment>
<dbReference type="EC" id="2.7.13.3" evidence="3"/>
<evidence type="ECO:0000256" key="5">
    <source>
        <dbReference type="ARBA" id="ARBA00022679"/>
    </source>
</evidence>
<keyword evidence="4" id="KW-0597">Phosphoprotein</keyword>
<evidence type="ECO:0000313" key="13">
    <source>
        <dbReference type="Proteomes" id="UP000048984"/>
    </source>
</evidence>
<dbReference type="Pfam" id="PF00512">
    <property type="entry name" value="HisKA"/>
    <property type="match status" value="1"/>
</dbReference>
<keyword evidence="9" id="KW-0812">Transmembrane</keyword>
<evidence type="ECO:0000313" key="12">
    <source>
        <dbReference type="EMBL" id="KPL52350.1"/>
    </source>
</evidence>
<comment type="caution">
    <text evidence="12">The sequence shown here is derived from an EMBL/GenBank/DDBJ whole genome shotgun (WGS) entry which is preliminary data.</text>
</comment>
<protein>
    <recommendedName>
        <fullName evidence="3">histidine kinase</fullName>
        <ecNumber evidence="3">2.7.13.3</ecNumber>
    </recommendedName>
</protein>
<dbReference type="PRINTS" id="PR00344">
    <property type="entry name" value="BCTRLSENSOR"/>
</dbReference>
<dbReference type="CDD" id="cd00082">
    <property type="entry name" value="HisKA"/>
    <property type="match status" value="1"/>
</dbReference>
<evidence type="ECO:0000256" key="9">
    <source>
        <dbReference type="SAM" id="Phobius"/>
    </source>
</evidence>
<evidence type="ECO:0000256" key="3">
    <source>
        <dbReference type="ARBA" id="ARBA00012438"/>
    </source>
</evidence>
<evidence type="ECO:0000256" key="6">
    <source>
        <dbReference type="ARBA" id="ARBA00022777"/>
    </source>
</evidence>
<dbReference type="GO" id="GO:0000155">
    <property type="term" value="F:phosphorelay sensor kinase activity"/>
    <property type="evidence" value="ECO:0007669"/>
    <property type="project" value="InterPro"/>
</dbReference>
<keyword evidence="5" id="KW-0808">Transferase</keyword>
<dbReference type="Proteomes" id="UP000048984">
    <property type="component" value="Unassembled WGS sequence"/>
</dbReference>
<dbReference type="InterPro" id="IPR003660">
    <property type="entry name" value="HAMP_dom"/>
</dbReference>
<evidence type="ECO:0000256" key="4">
    <source>
        <dbReference type="ARBA" id="ARBA00022553"/>
    </source>
</evidence>
<feature type="coiled-coil region" evidence="8">
    <location>
        <begin position="246"/>
        <end position="294"/>
    </location>
</feature>
<dbReference type="InterPro" id="IPR036890">
    <property type="entry name" value="HATPase_C_sf"/>
</dbReference>
<dbReference type="FunFam" id="1.10.287.130:FF:000001">
    <property type="entry name" value="Two-component sensor histidine kinase"/>
    <property type="match status" value="1"/>
</dbReference>
<dbReference type="Pfam" id="PF02518">
    <property type="entry name" value="HATPase_c"/>
    <property type="match status" value="1"/>
</dbReference>
<dbReference type="Gene3D" id="6.10.340.10">
    <property type="match status" value="1"/>
</dbReference>
<dbReference type="InterPro" id="IPR004358">
    <property type="entry name" value="Sig_transdc_His_kin-like_C"/>
</dbReference>
<evidence type="ECO:0000256" key="2">
    <source>
        <dbReference type="ARBA" id="ARBA00004370"/>
    </source>
</evidence>
<evidence type="ECO:0000256" key="7">
    <source>
        <dbReference type="ARBA" id="ARBA00023012"/>
    </source>
</evidence>
<feature type="domain" description="Histidine kinase" evidence="10">
    <location>
        <begin position="308"/>
        <end position="530"/>
    </location>
</feature>
<organism evidence="12 13">
    <name type="scientific">Prosthecodimorpha hirschii</name>
    <dbReference type="NCBI Taxonomy" id="665126"/>
    <lineage>
        <taxon>Bacteria</taxon>
        <taxon>Pseudomonadati</taxon>
        <taxon>Pseudomonadota</taxon>
        <taxon>Alphaproteobacteria</taxon>
        <taxon>Hyphomicrobiales</taxon>
        <taxon>Ancalomicrobiaceae</taxon>
        <taxon>Prosthecodimorpha</taxon>
    </lineage>
</organism>
<dbReference type="RefSeq" id="WP_054358513.1">
    <property type="nucleotide sequence ID" value="NZ_JAPCYQ010000001.1"/>
</dbReference>
<proteinExistence type="predicted"/>
<name>A0A0P6VJZ0_9HYPH</name>
<dbReference type="EMBL" id="LJYW01000001">
    <property type="protein sequence ID" value="KPL52350.1"/>
    <property type="molecule type" value="Genomic_DNA"/>
</dbReference>
<dbReference type="SMART" id="SM00304">
    <property type="entry name" value="HAMP"/>
    <property type="match status" value="1"/>
</dbReference>
<dbReference type="Gene3D" id="3.30.565.10">
    <property type="entry name" value="Histidine kinase-like ATPase, C-terminal domain"/>
    <property type="match status" value="1"/>
</dbReference>
<dbReference type="Pfam" id="PF00672">
    <property type="entry name" value="HAMP"/>
    <property type="match status" value="1"/>
</dbReference>
<comment type="catalytic activity">
    <reaction evidence="1">
        <text>ATP + protein L-histidine = ADP + protein N-phospho-L-histidine.</text>
        <dbReference type="EC" id="2.7.13.3"/>
    </reaction>
</comment>
<dbReference type="PROSITE" id="PS50885">
    <property type="entry name" value="HAMP"/>
    <property type="match status" value="1"/>
</dbReference>
<dbReference type="SMART" id="SM00387">
    <property type="entry name" value="HATPase_c"/>
    <property type="match status" value="1"/>
</dbReference>
<keyword evidence="8" id="KW-0175">Coiled coil</keyword>
<reference evidence="12 13" key="2">
    <citation type="submission" date="2015-10" db="EMBL/GenBank/DDBJ databases">
        <title>Draft Genome Sequence of Prosthecomicrobium hirschii ATCC 27832.</title>
        <authorList>
            <person name="Daniel J."/>
            <person name="Givan S.A."/>
            <person name="Brun Y.V."/>
            <person name="Brown P.J."/>
        </authorList>
    </citation>
    <scope>NUCLEOTIDE SEQUENCE [LARGE SCALE GENOMIC DNA]</scope>
    <source>
        <strain evidence="12 13">16</strain>
    </source>
</reference>
<dbReference type="AlphaFoldDB" id="A0A0P6VJZ0"/>
<feature type="domain" description="HAMP" evidence="11">
    <location>
        <begin position="216"/>
        <end position="268"/>
    </location>
</feature>
<reference evidence="12 13" key="1">
    <citation type="submission" date="2015-09" db="EMBL/GenBank/DDBJ databases">
        <authorList>
            <person name="Jackson K.R."/>
            <person name="Lunt B.L."/>
            <person name="Fisher J.N.B."/>
            <person name="Gardner A.V."/>
            <person name="Bailey M.E."/>
            <person name="Deus L.M."/>
            <person name="Earl A.S."/>
            <person name="Gibby P.D."/>
            <person name="Hartmann K.A."/>
            <person name="Liu J.E."/>
            <person name="Manci A.M."/>
            <person name="Nielsen D.A."/>
            <person name="Solomon M.B."/>
            <person name="Breakwell D.P."/>
            <person name="Burnett S.H."/>
            <person name="Grose J.H."/>
        </authorList>
    </citation>
    <scope>NUCLEOTIDE SEQUENCE [LARGE SCALE GENOMIC DNA]</scope>
    <source>
        <strain evidence="12 13">16</strain>
    </source>
</reference>
<gene>
    <name evidence="12" type="ORF">ABB55_09000</name>
</gene>
<dbReference type="InterPro" id="IPR003661">
    <property type="entry name" value="HisK_dim/P_dom"/>
</dbReference>
<evidence type="ECO:0000256" key="1">
    <source>
        <dbReference type="ARBA" id="ARBA00000085"/>
    </source>
</evidence>
<dbReference type="InterPro" id="IPR036097">
    <property type="entry name" value="HisK_dim/P_sf"/>
</dbReference>
<sequence>MKLNTASIRFRIAAVAGLAAASAILAAVAVVWSLSLAEDRIAGALASQRRLDLWSAVSARISDYTFVALDTAERGAAGNRRIEEARRGVDSAFSAVDNAVIEAIETAPTDGLKAASANRGRMLARLRAGFEVLDRQIGERMAEPNGAVADQIRGALNGFAVTFAPNLSAIMDDERRTGGRIQEEMRALRGRLTLAAAGAVALALALALWLFRAVARPLVVRLADLGRGAGAIGRGDLRARLSVTGRDELSLALAGFNRMAARLERREARVAADRSRLEQTIAERTADLRDANQRLAAVDAARRRFFTDVSHELRTPLTVILGECDLALRRPLREPGDPAGEALTTIRTRAQRLHRRVEDLLRVARSETGEIDLMIADTPVGGLIGEAAETVAALARRGGVSLSVDPGEGLAARADRDWMRQVTEGLLANAIRHTPSGGSVRVAARLEAGMVAIQVADTGAGIAEADLPRIFDRFYRGAGSEAGSGFGIGLALAKWVVERHKGSIAVTSATADGVDRPRGTTVTIRLPAVEPEGGRTA</sequence>
<dbReference type="SUPFAM" id="SSF47384">
    <property type="entry name" value="Homodimeric domain of signal transducing histidine kinase"/>
    <property type="match status" value="1"/>
</dbReference>
<keyword evidence="9" id="KW-1133">Transmembrane helix</keyword>
<evidence type="ECO:0000256" key="8">
    <source>
        <dbReference type="SAM" id="Coils"/>
    </source>
</evidence>
<dbReference type="InterPro" id="IPR003594">
    <property type="entry name" value="HATPase_dom"/>
</dbReference>
<dbReference type="STRING" id="665126.ABB55_09000"/>
<dbReference type="GO" id="GO:0016020">
    <property type="term" value="C:membrane"/>
    <property type="evidence" value="ECO:0007669"/>
    <property type="project" value="UniProtKB-SubCell"/>
</dbReference>
<dbReference type="PANTHER" id="PTHR43547">
    <property type="entry name" value="TWO-COMPONENT HISTIDINE KINASE"/>
    <property type="match status" value="1"/>
</dbReference>
<accession>A0A0P6VJZ0</accession>